<accession>A0A0F4NGG4</accession>
<dbReference type="PATRIC" id="fig|579748.3.peg.3386"/>
<dbReference type="EMBL" id="JXXV01000028">
    <property type="protein sequence ID" value="KJY81928.1"/>
    <property type="molecule type" value="Genomic_DNA"/>
</dbReference>
<keyword evidence="4" id="KW-1185">Reference proteome</keyword>
<comment type="caution">
    <text evidence="3">The sequence shown here is derived from an EMBL/GenBank/DDBJ whole genome shotgun (WGS) entry which is preliminary data.</text>
</comment>
<dbReference type="RefSeq" id="WP_045956812.1">
    <property type="nucleotide sequence ID" value="NZ_JXXV01000028.1"/>
</dbReference>
<evidence type="ECO:0000313" key="3">
    <source>
        <dbReference type="EMBL" id="KJY81928.1"/>
    </source>
</evidence>
<gene>
    <name evidence="3" type="ORF">TW81_16395</name>
</gene>
<evidence type="ECO:0000256" key="1">
    <source>
        <dbReference type="ARBA" id="ARBA00023098"/>
    </source>
</evidence>
<dbReference type="SUPFAM" id="SSF52151">
    <property type="entry name" value="FabD/lysophospholipase-like"/>
    <property type="match status" value="1"/>
</dbReference>
<keyword evidence="1" id="KW-0443">Lipid metabolism</keyword>
<sequence length="812" mass="91387">MTQLKLGFAMGGGVSLGSFSGAALTESIKLAIMYGVDESGQYYEDINIDVFSGASAGALSLGLMLRALAMPSQDTQKRLKAEEKLTDQFKDTPREVSDLEPRMKEKLVDAQLAQDMLEEVWVNGINVNRLLAKESTDKIPTLSQQGGIFNRSAVLKIAQEYILQDSDDFSVADIKQDGLLSERVLYACTIANLAPIKYDATSAFSHNHVDTTPLNDALTSHRHKEVRVFDINLQEIAIESCDHNDQHPSHWMRFHTGGKVEGVCFDFLSKQDWKHIVGTAIASGSFPVAFEPLPLLRYKWEYPHKNQWPFEENKHTYLYSDGGVFNNEPVAEAFKLASHIDALDERTNYNRKIIFVDPNVSKWPTYMLNGLQEYSDQSAYNLMGFSFKLIDGIDLLKTTSLDKILGFGMSQVGMVSAQAEAKEIHATVQTGHNLDHRNALREQLVSLITPSNSAFISLKAHVASALEANHNQEIPTLPCQLEDELKRLVREEPDKLSAIHGLEGVISSANSLEELETEEQRIDALRALLYSYIDIIARLQSKTRNSRLIAIAPYKMLDSNGSKLGKIELPGSPLFAFAGFTSPIPSHFEVGVAKHCSFNFMRQAGLISPTISNPNVLKDSLDHTEKETYEKHFTRAMEKLSKRLDEMIDKSNLLNLGIFNGAVLWPISNMVKSMIKEKPLFPPSKLNFEFRIPVGDDDFELDASGSWSDREPVRIDGKLYLVFTANWIVNDHAWESDFLDGNTLIIYRERFFNKAWDKKHAEVEMPTELLIKRAQLCSYPVFYSTPTINKGTSNPILSWNLRDEVKPIHKLF</sequence>
<dbReference type="STRING" id="579748.TW81_16395"/>
<dbReference type="InterPro" id="IPR016035">
    <property type="entry name" value="Acyl_Trfase/lysoPLipase"/>
</dbReference>
<organism evidence="3 4">
    <name type="scientific">Vibrio galatheae</name>
    <dbReference type="NCBI Taxonomy" id="579748"/>
    <lineage>
        <taxon>Bacteria</taxon>
        <taxon>Pseudomonadati</taxon>
        <taxon>Pseudomonadota</taxon>
        <taxon>Gammaproteobacteria</taxon>
        <taxon>Vibrionales</taxon>
        <taxon>Vibrionaceae</taxon>
        <taxon>Vibrio</taxon>
    </lineage>
</organism>
<reference evidence="3 4" key="1">
    <citation type="journal article" date="2015" name="BMC Genomics">
        <title>Genome mining reveals unlocked bioactive potential of marine Gram-negative bacteria.</title>
        <authorList>
            <person name="Machado H."/>
            <person name="Sonnenschein E.C."/>
            <person name="Melchiorsen J."/>
            <person name="Gram L."/>
        </authorList>
    </citation>
    <scope>NUCLEOTIDE SEQUENCE [LARGE SCALE GENOMIC DNA]</scope>
    <source>
        <strain evidence="3 4">S2757</strain>
    </source>
</reference>
<proteinExistence type="predicted"/>
<dbReference type="Pfam" id="PF01734">
    <property type="entry name" value="Patatin"/>
    <property type="match status" value="1"/>
</dbReference>
<dbReference type="Proteomes" id="UP000033673">
    <property type="component" value="Unassembled WGS sequence"/>
</dbReference>
<dbReference type="InterPro" id="IPR002641">
    <property type="entry name" value="PNPLA_dom"/>
</dbReference>
<evidence type="ECO:0000259" key="2">
    <source>
        <dbReference type="Pfam" id="PF01734"/>
    </source>
</evidence>
<dbReference type="AlphaFoldDB" id="A0A0F4NGG4"/>
<dbReference type="OrthoDB" id="1488362at2"/>
<dbReference type="GO" id="GO:0006629">
    <property type="term" value="P:lipid metabolic process"/>
    <property type="evidence" value="ECO:0007669"/>
    <property type="project" value="UniProtKB-KW"/>
</dbReference>
<feature type="domain" description="PNPLA" evidence="2">
    <location>
        <begin position="9"/>
        <end position="333"/>
    </location>
</feature>
<dbReference type="Gene3D" id="3.40.1090.10">
    <property type="entry name" value="Cytosolic phospholipase A2 catalytic domain"/>
    <property type="match status" value="1"/>
</dbReference>
<name>A0A0F4NGG4_9VIBR</name>
<evidence type="ECO:0000313" key="4">
    <source>
        <dbReference type="Proteomes" id="UP000033673"/>
    </source>
</evidence>
<protein>
    <recommendedName>
        <fullName evidence="2">PNPLA domain-containing protein</fullName>
    </recommendedName>
</protein>